<name>A0ABQ6AWE4_9BRAD</name>
<dbReference type="RefSeq" id="WP_284264880.1">
    <property type="nucleotide sequence ID" value="NZ_BSOW01000006.1"/>
</dbReference>
<evidence type="ECO:0000313" key="5">
    <source>
        <dbReference type="EMBL" id="GLR85561.1"/>
    </source>
</evidence>
<accession>A0ABQ6AWE4</accession>
<evidence type="ECO:0000256" key="1">
    <source>
        <dbReference type="ARBA" id="ARBA00010134"/>
    </source>
</evidence>
<gene>
    <name evidence="5" type="ORF">GCM10007857_22720</name>
</gene>
<proteinExistence type="inferred from homology"/>
<dbReference type="Pfam" id="PF00656">
    <property type="entry name" value="Peptidase_C14"/>
    <property type="match status" value="1"/>
</dbReference>
<comment type="similarity">
    <text evidence="1">Belongs to the peptidase C14A family.</text>
</comment>
<dbReference type="InterPro" id="IPR001309">
    <property type="entry name" value="Pept_C14_p20"/>
</dbReference>
<dbReference type="SMART" id="SM00115">
    <property type="entry name" value="CASc"/>
    <property type="match status" value="1"/>
</dbReference>
<evidence type="ECO:0000256" key="2">
    <source>
        <dbReference type="SAM" id="MobiDB-lite"/>
    </source>
</evidence>
<feature type="chain" id="PRO_5046063775" description="Caspase family p20 domain-containing protein" evidence="3">
    <location>
        <begin position="28"/>
        <end position="669"/>
    </location>
</feature>
<dbReference type="Proteomes" id="UP001156905">
    <property type="component" value="Unassembled WGS sequence"/>
</dbReference>
<feature type="compositionally biased region" description="Polar residues" evidence="2">
    <location>
        <begin position="498"/>
        <end position="527"/>
    </location>
</feature>
<evidence type="ECO:0000313" key="6">
    <source>
        <dbReference type="Proteomes" id="UP001156905"/>
    </source>
</evidence>
<dbReference type="PANTHER" id="PTHR22576:SF37">
    <property type="entry name" value="MUCOSA-ASSOCIATED LYMPHOID TISSUE LYMPHOMA TRANSLOCATION PROTEIN 1"/>
    <property type="match status" value="1"/>
</dbReference>
<dbReference type="InterPro" id="IPR015917">
    <property type="entry name" value="Pept_C14A"/>
</dbReference>
<dbReference type="PROSITE" id="PS51257">
    <property type="entry name" value="PROKAR_LIPOPROTEIN"/>
    <property type="match status" value="1"/>
</dbReference>
<feature type="signal peptide" evidence="3">
    <location>
        <begin position="1"/>
        <end position="27"/>
    </location>
</feature>
<reference evidence="6" key="1">
    <citation type="journal article" date="2019" name="Int. J. Syst. Evol. Microbiol.">
        <title>The Global Catalogue of Microorganisms (GCM) 10K type strain sequencing project: providing services to taxonomists for standard genome sequencing and annotation.</title>
        <authorList>
            <consortium name="The Broad Institute Genomics Platform"/>
            <consortium name="The Broad Institute Genome Sequencing Center for Infectious Disease"/>
            <person name="Wu L."/>
            <person name="Ma J."/>
        </authorList>
    </citation>
    <scope>NUCLEOTIDE SEQUENCE [LARGE SCALE GENOMIC DNA]</scope>
    <source>
        <strain evidence="6">NBRC 102520</strain>
    </source>
</reference>
<keyword evidence="3" id="KW-0732">Signal</keyword>
<dbReference type="InterPro" id="IPR029030">
    <property type="entry name" value="Caspase-like_dom_sf"/>
</dbReference>
<dbReference type="PROSITE" id="PS50208">
    <property type="entry name" value="CASPASE_P20"/>
    <property type="match status" value="1"/>
</dbReference>
<protein>
    <recommendedName>
        <fullName evidence="4">Caspase family p20 domain-containing protein</fullName>
    </recommendedName>
</protein>
<dbReference type="PANTHER" id="PTHR22576">
    <property type="entry name" value="MUCOSA ASSOCIATED LYMPHOID TISSUE LYMPHOMA TRANSLOCATION PROTEIN 1/PARACASPASE"/>
    <property type="match status" value="1"/>
</dbReference>
<dbReference type="SUPFAM" id="SSF52129">
    <property type="entry name" value="Caspase-like"/>
    <property type="match status" value="1"/>
</dbReference>
<evidence type="ECO:0000256" key="3">
    <source>
        <dbReference type="SAM" id="SignalP"/>
    </source>
</evidence>
<keyword evidence="6" id="KW-1185">Reference proteome</keyword>
<feature type="region of interest" description="Disordered" evidence="2">
    <location>
        <begin position="498"/>
        <end position="528"/>
    </location>
</feature>
<dbReference type="Gene3D" id="3.40.50.1460">
    <property type="match status" value="1"/>
</dbReference>
<dbReference type="InterPro" id="IPR052039">
    <property type="entry name" value="Caspase-related_regulators"/>
</dbReference>
<organism evidence="5 6">
    <name type="scientific">Bradyrhizobium iriomotense</name>
    <dbReference type="NCBI Taxonomy" id="441950"/>
    <lineage>
        <taxon>Bacteria</taxon>
        <taxon>Pseudomonadati</taxon>
        <taxon>Pseudomonadota</taxon>
        <taxon>Alphaproteobacteria</taxon>
        <taxon>Hyphomicrobiales</taxon>
        <taxon>Nitrobacteraceae</taxon>
        <taxon>Bradyrhizobium</taxon>
    </lineage>
</organism>
<sequence length="669" mass="71068">MFRFKSFLMYAGLLGSLFGFACSPVSAQTAVVAQGNAAPAALQGPEQRVALVIGNSNYRNAPQLANPDNDAQSMAQFLNSAGFEVISATDLTQNDMLRVVQDFSAKVASRGPNTVAMVYYAGHGVQLAGENYLVPVDAKVSNPTELVNNSVRLVDVMSTLETIPSRMRIVILDACRNNPFPSLIDANRGLAIVDAPNGSIVGYSTAPGAEALDGRGDHSPYTQAFLNVAREPNVPIEQLFKRVRLEVNHTTDGQQTPWESSSLTSDFYFFGDTAVAANRPPVNAPVVQVASNLPSRSARQAYDYVLSESNPAYYREFIQMYPRDPLSDHIRSLLANLLMAEAWHKAVLANSPLAYKTFYDSYTNSPYATPALKLQIEPKQIPLMQATHFLAPQTIAPTLKPGNLGPTKYIPLVQQGNGGAPNNGNLPVVQNKPIPIDGNVIGKFGNGGQNGTLPSGNQPNTPPSQLPGKIVTLPAPTNATPNNGTTNNGTVGKIVTLPATNNPTNTGNSGQIGTPPSGNQPNTTPSQIPGKIVTLPAPTNATPNNGTVGKIVTLPATNTPGNTGGNTGKIVTLPVTNVGKGGSNVDIKNIDVKTNNVQTQNQPTRAINGNTGIVKPDNIQVQTNRPQFNTLPSRSVGGAMNNNFKPHYAQTMNQAPMNAGMNRRIGFMH</sequence>
<feature type="region of interest" description="Disordered" evidence="2">
    <location>
        <begin position="444"/>
        <end position="468"/>
    </location>
</feature>
<dbReference type="PRINTS" id="PR00376">
    <property type="entry name" value="IL1BCENZYME"/>
</dbReference>
<dbReference type="EMBL" id="BSOW01000006">
    <property type="protein sequence ID" value="GLR85561.1"/>
    <property type="molecule type" value="Genomic_DNA"/>
</dbReference>
<feature type="domain" description="Caspase family p20" evidence="4">
    <location>
        <begin position="46"/>
        <end position="179"/>
    </location>
</feature>
<comment type="caution">
    <text evidence="5">The sequence shown here is derived from an EMBL/GenBank/DDBJ whole genome shotgun (WGS) entry which is preliminary data.</text>
</comment>
<dbReference type="InterPro" id="IPR011600">
    <property type="entry name" value="Pept_C14_caspase"/>
</dbReference>
<evidence type="ECO:0000259" key="4">
    <source>
        <dbReference type="PROSITE" id="PS50208"/>
    </source>
</evidence>